<dbReference type="EMBL" id="CP002467">
    <property type="protein sequence ID" value="ADV81326.1"/>
    <property type="molecule type" value="Genomic_DNA"/>
</dbReference>
<feature type="region of interest" description="Disordered" evidence="2">
    <location>
        <begin position="453"/>
        <end position="584"/>
    </location>
</feature>
<feature type="domain" description="Polysaccharide export protein N-terminal" evidence="3">
    <location>
        <begin position="159"/>
        <end position="230"/>
    </location>
</feature>
<evidence type="ECO:0000313" key="5">
    <source>
        <dbReference type="EMBL" id="ADV81326.1"/>
    </source>
</evidence>
<dbReference type="InterPro" id="IPR049712">
    <property type="entry name" value="Poly_export"/>
</dbReference>
<dbReference type="AlphaFoldDB" id="E8V351"/>
<dbReference type="PANTHER" id="PTHR33619">
    <property type="entry name" value="POLYSACCHARIDE EXPORT PROTEIN GFCE-RELATED"/>
    <property type="match status" value="1"/>
</dbReference>
<dbReference type="OrthoDB" id="9815244at2"/>
<gene>
    <name evidence="5" type="ordered locus">AciPR4_0491</name>
</gene>
<dbReference type="Gene3D" id="3.30.1950.10">
    <property type="entry name" value="wza like domain"/>
    <property type="match status" value="1"/>
</dbReference>
<proteinExistence type="predicted"/>
<feature type="compositionally biased region" description="Low complexity" evidence="2">
    <location>
        <begin position="523"/>
        <end position="550"/>
    </location>
</feature>
<evidence type="ECO:0000313" key="6">
    <source>
        <dbReference type="Proteomes" id="UP000006844"/>
    </source>
</evidence>
<accession>E8V351</accession>
<dbReference type="InterPro" id="IPR019554">
    <property type="entry name" value="Soluble_ligand-bd"/>
</dbReference>
<feature type="region of interest" description="Disordered" evidence="2">
    <location>
        <begin position="38"/>
        <end position="115"/>
    </location>
</feature>
<feature type="compositionally biased region" description="Low complexity" evidence="2">
    <location>
        <begin position="464"/>
        <end position="495"/>
    </location>
</feature>
<dbReference type="GO" id="GO:0015159">
    <property type="term" value="F:polysaccharide transmembrane transporter activity"/>
    <property type="evidence" value="ECO:0007669"/>
    <property type="project" value="InterPro"/>
</dbReference>
<name>E8V351_TERSS</name>
<dbReference type="STRING" id="401053.AciPR4_0491"/>
<keyword evidence="1" id="KW-0732">Signal</keyword>
<evidence type="ECO:0000259" key="3">
    <source>
        <dbReference type="Pfam" id="PF02563"/>
    </source>
</evidence>
<dbReference type="RefSeq" id="WP_013567059.1">
    <property type="nucleotide sequence ID" value="NC_014963.1"/>
</dbReference>
<evidence type="ECO:0000259" key="4">
    <source>
        <dbReference type="Pfam" id="PF10531"/>
    </source>
</evidence>
<feature type="domain" description="Soluble ligand binding" evidence="4">
    <location>
        <begin position="238"/>
        <end position="285"/>
    </location>
</feature>
<dbReference type="InterPro" id="IPR003715">
    <property type="entry name" value="Poly_export_N"/>
</dbReference>
<dbReference type="HOGENOM" id="CLU_011447_2_1_0"/>
<feature type="compositionally biased region" description="Polar residues" evidence="2">
    <location>
        <begin position="513"/>
        <end position="522"/>
    </location>
</feature>
<feature type="domain" description="Soluble ligand binding" evidence="4">
    <location>
        <begin position="667"/>
        <end position="698"/>
    </location>
</feature>
<feature type="domain" description="Soluble ligand binding" evidence="4">
    <location>
        <begin position="323"/>
        <end position="368"/>
    </location>
</feature>
<evidence type="ECO:0000256" key="1">
    <source>
        <dbReference type="ARBA" id="ARBA00022729"/>
    </source>
</evidence>
<feature type="compositionally biased region" description="Polar residues" evidence="2">
    <location>
        <begin position="76"/>
        <end position="98"/>
    </location>
</feature>
<feature type="compositionally biased region" description="Low complexity" evidence="2">
    <location>
        <begin position="99"/>
        <end position="111"/>
    </location>
</feature>
<dbReference type="Proteomes" id="UP000006844">
    <property type="component" value="Chromosome"/>
</dbReference>
<sequence>MLAPSRTTQAKVPLCDFVRRLALLTPFFLLGVSPLISAQSTSSCDPTSSDCRDSSNSGSGQNGSTAYPTQGAGDVNGSNSTREQKADQGTQLYVDSASTNNRRQTDTNRTNVFFPPDPLVDMQRLAKAATGETLPVFGRDLFQRAPSTFAPADQIPALADYLLGPGDEVLLRLWGPESFNGQLTVDSTGSIYVPQVGAIHVAGLRVDQLQEHISADIRHTFRNFNLSVNLGHLRSIQIYVVGEARRPGAYTVSALSTVLNVLFVSGGPNVQGSLRRIQVRREGKVVSELDLYDLILRGDKSQDIRLQANDTIFIPAAGPQAALAGSVRHPAVYELRGDTTVGGLLELAGGFTPTGSTTQISLERIEENRSRAAMTVNLDEAGKATVLHDGDVLFANHISAAYQQSVTIRGNLANPGRFPWHAGMHLSDIIPDRMSLLTRNYWEQRNRLGVPVPLFEPLRPMRPRQQTSRTQNGQTQNGQTQNGQTNNTTNDSTTGIISNRAGISSLGPDPDTLDSSQDSSVDQNYNGSSSNGNNQVSNSNQRNQNSQDSQEQGDREGLMRPPETSLSSGSLAEEQQAATSHNIANIGQRNTIKIPAPEIDWSYAVIERLDPITLKNSLVPFNPEKLLQNHDPSQNLELQPGDIVTILSQADVHVPQDEQTKFVRLEGEFKGSGVYSVSPDETLADLVQRAGGLSTKAYLYGASFTRESARIAQQQRLDEYVTSVSISMQRSAAIRAASSNNAVVDPNALVEQRDIIAQLRKLRATGRIVLEFRPESTGGASIPRIPLEDGDVFRVPSRPLTVNVIGAVYGQNVFLFDSRRRVEDYVLLAGKENPIADRSHAFIIRADGSVYSRQRAKGVWKNSFDAAQINPGDSIVIPEKPIKPAFIRQFVDYSQLFSSFALGAAALSVIKQ</sequence>
<dbReference type="KEGG" id="tsa:AciPR4_0491"/>
<dbReference type="Pfam" id="PF10531">
    <property type="entry name" value="SLBB"/>
    <property type="match status" value="3"/>
</dbReference>
<organism evidence="5 6">
    <name type="scientific">Terriglobus saanensis (strain ATCC BAA-1853 / DSM 23119 / SP1PR4)</name>
    <dbReference type="NCBI Taxonomy" id="401053"/>
    <lineage>
        <taxon>Bacteria</taxon>
        <taxon>Pseudomonadati</taxon>
        <taxon>Acidobacteriota</taxon>
        <taxon>Terriglobia</taxon>
        <taxon>Terriglobales</taxon>
        <taxon>Acidobacteriaceae</taxon>
        <taxon>Terriglobus</taxon>
    </lineage>
</organism>
<evidence type="ECO:0000256" key="2">
    <source>
        <dbReference type="SAM" id="MobiDB-lite"/>
    </source>
</evidence>
<feature type="compositionally biased region" description="Low complexity" evidence="2">
    <location>
        <begin position="40"/>
        <end position="64"/>
    </location>
</feature>
<dbReference type="eggNOG" id="COG1596">
    <property type="taxonomic scope" value="Bacteria"/>
</dbReference>
<dbReference type="Pfam" id="PF02563">
    <property type="entry name" value="Poly_export"/>
    <property type="match status" value="1"/>
</dbReference>
<dbReference type="PANTHER" id="PTHR33619:SF3">
    <property type="entry name" value="POLYSACCHARIDE EXPORT PROTEIN GFCE-RELATED"/>
    <property type="match status" value="1"/>
</dbReference>
<protein>
    <submittedName>
        <fullName evidence="5">Polysaccharide export protein</fullName>
    </submittedName>
</protein>
<reference evidence="5 6" key="1">
    <citation type="journal article" date="2012" name="Stand. Genomic Sci.">
        <title>Complete genome sequence of Terriglobus saanensis type strain SP1PR4(T), an Acidobacteria from tundra soil.</title>
        <authorList>
            <person name="Rawat S.R."/>
            <person name="Mannisto M.K."/>
            <person name="Starovoytov V."/>
            <person name="Goodwin L."/>
            <person name="Nolan M."/>
            <person name="Hauser L."/>
            <person name="Land M."/>
            <person name="Davenport K.W."/>
            <person name="Woyke T."/>
            <person name="Haggblom M.M."/>
        </authorList>
    </citation>
    <scope>NUCLEOTIDE SEQUENCE</scope>
    <source>
        <strain evidence="6">ATCC BAA-1853 / DSM 23119 / SP1PR4</strain>
    </source>
</reference>
<dbReference type="Gene3D" id="3.10.560.10">
    <property type="entry name" value="Outer membrane lipoprotein wza domain like"/>
    <property type="match status" value="4"/>
</dbReference>
<keyword evidence="6" id="KW-1185">Reference proteome</keyword>